<protein>
    <submittedName>
        <fullName evidence="8">Cytochrome b2, mitochondrial</fullName>
    </submittedName>
</protein>
<evidence type="ECO:0000256" key="5">
    <source>
        <dbReference type="PIRSR" id="PIRSR000138-2"/>
    </source>
</evidence>
<dbReference type="Gene3D" id="3.20.20.70">
    <property type="entry name" value="Aldolase class I"/>
    <property type="match status" value="1"/>
</dbReference>
<dbReference type="InterPro" id="IPR012133">
    <property type="entry name" value="Alpha-hydoxy_acid_DH_FMN"/>
</dbReference>
<keyword evidence="5" id="KW-0285">Flavoprotein</keyword>
<proteinExistence type="inferred from homology"/>
<feature type="binding site" evidence="5">
    <location>
        <begin position="125"/>
        <end position="127"/>
    </location>
    <ligand>
        <name>FMN</name>
        <dbReference type="ChEBI" id="CHEBI:58210"/>
    </ligand>
</feature>
<dbReference type="InterPro" id="IPR013785">
    <property type="entry name" value="Aldolase_TIM"/>
</dbReference>
<gene>
    <name evidence="8" type="ORF">CAC42_4082</name>
</gene>
<feature type="chain" id="PRO_5014365626" evidence="6">
    <location>
        <begin position="20"/>
        <end position="385"/>
    </location>
</feature>
<dbReference type="InterPro" id="IPR000262">
    <property type="entry name" value="FMN-dep_DH"/>
</dbReference>
<dbReference type="GO" id="GO:0010181">
    <property type="term" value="F:FMN binding"/>
    <property type="evidence" value="ECO:0007669"/>
    <property type="project" value="InterPro"/>
</dbReference>
<comment type="similarity">
    <text evidence="3">Belongs to the FMN-dependent alpha-hydroxy acid dehydrogenase family.</text>
</comment>
<keyword evidence="9" id="KW-1185">Reference proteome</keyword>
<organism evidence="8 9">
    <name type="scientific">Sphaceloma murrayae</name>
    <dbReference type="NCBI Taxonomy" id="2082308"/>
    <lineage>
        <taxon>Eukaryota</taxon>
        <taxon>Fungi</taxon>
        <taxon>Dikarya</taxon>
        <taxon>Ascomycota</taxon>
        <taxon>Pezizomycotina</taxon>
        <taxon>Dothideomycetes</taxon>
        <taxon>Dothideomycetidae</taxon>
        <taxon>Myriangiales</taxon>
        <taxon>Elsinoaceae</taxon>
        <taxon>Sphaceloma</taxon>
    </lineage>
</organism>
<feature type="active site" description="Proton acceptor" evidence="4">
    <location>
        <position position="284"/>
    </location>
</feature>
<dbReference type="GO" id="GO:0016491">
    <property type="term" value="F:oxidoreductase activity"/>
    <property type="evidence" value="ECO:0007669"/>
    <property type="project" value="UniProtKB-KW"/>
</dbReference>
<feature type="signal peptide" evidence="6">
    <location>
        <begin position="1"/>
        <end position="19"/>
    </location>
</feature>
<feature type="binding site" evidence="5">
    <location>
        <begin position="318"/>
        <end position="322"/>
    </location>
    <ligand>
        <name>FMN</name>
        <dbReference type="ChEBI" id="CHEBI:58210"/>
    </ligand>
</feature>
<dbReference type="PANTHER" id="PTHR10578:SF140">
    <property type="entry name" value="FMN HYDROXY ACID DEHYDROGENASE DOMAIN-CONTAINING PROTEIN"/>
    <property type="match status" value="1"/>
</dbReference>
<dbReference type="STRING" id="2082308.A0A2K1QL74"/>
<dbReference type="OrthoDB" id="1925334at2759"/>
<accession>A0A2K1QL74</accession>
<keyword evidence="5" id="KW-0288">FMN</keyword>
<sequence length="385" mass="42153">MLRPTSIFTILTLLSTALAARPFLNEPDTDIENDAVQTPDGSLIDLARIQSLPDMEFAARKYLNPLAYARFRSAAAGEYTYRTNLESFQTLRFRPRMMVDIRDLGNTLTTTILGYNFSLPVFISPCANAALINPEVAERGLIEGAFASNILYIPSLVTSLPARDLAAFKPKNATQIIFQQSYAYGNATANRRLFSGFEALGVNAIVLTVDAVAGRTSYRAFRQIPDLNVTLIRADDEFVPVTWTDLPALQNLTSLPIILKGIQSVEDVLLAIEYKVPAVILSNHGGRQLDGAPTPLEIAMEIRRTAPWAFDKIEILADGGVRYGSDVLKLLALGVKAVGLGRSFMFANMWGTNGVVKATQMLRKEIVDAAGNMGLKSLSDINENF</sequence>
<evidence type="ECO:0000256" key="6">
    <source>
        <dbReference type="SAM" id="SignalP"/>
    </source>
</evidence>
<dbReference type="PIRSF" id="PIRSF000138">
    <property type="entry name" value="Al-hdrx_acd_dh"/>
    <property type="match status" value="1"/>
</dbReference>
<feature type="binding site" evidence="5">
    <location>
        <position position="282"/>
    </location>
    <ligand>
        <name>FMN</name>
        <dbReference type="ChEBI" id="CHEBI:58210"/>
    </ligand>
</feature>
<dbReference type="InParanoid" id="A0A2K1QL74"/>
<dbReference type="Proteomes" id="UP000243797">
    <property type="component" value="Unassembled WGS sequence"/>
</dbReference>
<feature type="binding site" evidence="5">
    <location>
        <position position="180"/>
    </location>
    <ligand>
        <name>FMN</name>
        <dbReference type="ChEBI" id="CHEBI:58210"/>
    </ligand>
</feature>
<dbReference type="AlphaFoldDB" id="A0A2K1QL74"/>
<evidence type="ECO:0000256" key="3">
    <source>
        <dbReference type="ARBA" id="ARBA00024042"/>
    </source>
</evidence>
<dbReference type="SUPFAM" id="SSF51395">
    <property type="entry name" value="FMN-linked oxidoreductases"/>
    <property type="match status" value="1"/>
</dbReference>
<dbReference type="PROSITE" id="PS00557">
    <property type="entry name" value="FMN_HYDROXY_ACID_DH_1"/>
    <property type="match status" value="1"/>
</dbReference>
<dbReference type="EMBL" id="NKHZ01000068">
    <property type="protein sequence ID" value="PNS15630.1"/>
    <property type="molecule type" value="Genomic_DNA"/>
</dbReference>
<feature type="binding site" evidence="5">
    <location>
        <position position="284"/>
    </location>
    <ligand>
        <name>glyoxylate</name>
        <dbReference type="ChEBI" id="CHEBI:36655"/>
    </ligand>
</feature>
<keyword evidence="6" id="KW-0732">Signal</keyword>
<keyword evidence="2" id="KW-0560">Oxidoreductase</keyword>
<feature type="binding site" evidence="5">
    <location>
        <position position="287"/>
    </location>
    <ligand>
        <name>glyoxylate</name>
        <dbReference type="ChEBI" id="CHEBI:36655"/>
    </ligand>
</feature>
<dbReference type="InterPro" id="IPR037396">
    <property type="entry name" value="FMN_HAD"/>
</dbReference>
<comment type="cofactor">
    <cofactor evidence="1">
        <name>FMN</name>
        <dbReference type="ChEBI" id="CHEBI:58210"/>
    </cofactor>
</comment>
<evidence type="ECO:0000256" key="4">
    <source>
        <dbReference type="PIRSR" id="PIRSR000138-1"/>
    </source>
</evidence>
<dbReference type="InterPro" id="IPR008259">
    <property type="entry name" value="FMN_hydac_DH_AS"/>
</dbReference>
<dbReference type="PANTHER" id="PTHR10578">
    <property type="entry name" value="S -2-HYDROXY-ACID OXIDASE-RELATED"/>
    <property type="match status" value="1"/>
</dbReference>
<evidence type="ECO:0000256" key="1">
    <source>
        <dbReference type="ARBA" id="ARBA00001917"/>
    </source>
</evidence>
<evidence type="ECO:0000259" key="7">
    <source>
        <dbReference type="PROSITE" id="PS51349"/>
    </source>
</evidence>
<feature type="binding site" evidence="5">
    <location>
        <position position="155"/>
    </location>
    <ligand>
        <name>FMN</name>
        <dbReference type="ChEBI" id="CHEBI:58210"/>
    </ligand>
</feature>
<reference evidence="8 9" key="1">
    <citation type="submission" date="2017-06" db="EMBL/GenBank/DDBJ databases">
        <title>Draft genome sequence of a variant of Elsinoe murrayae.</title>
        <authorList>
            <person name="Cheng Q."/>
        </authorList>
    </citation>
    <scope>NUCLEOTIDE SEQUENCE [LARGE SCALE GENOMIC DNA]</scope>
    <source>
        <strain evidence="8 9">CQ-2017a</strain>
    </source>
</reference>
<evidence type="ECO:0000256" key="2">
    <source>
        <dbReference type="ARBA" id="ARBA00023002"/>
    </source>
</evidence>
<feature type="binding site" evidence="5">
    <location>
        <position position="182"/>
    </location>
    <ligand>
        <name>glyoxylate</name>
        <dbReference type="ChEBI" id="CHEBI:36655"/>
    </ligand>
</feature>
<dbReference type="PROSITE" id="PS51349">
    <property type="entry name" value="FMN_HYDROXY_ACID_DH_2"/>
    <property type="match status" value="1"/>
</dbReference>
<evidence type="ECO:0000313" key="9">
    <source>
        <dbReference type="Proteomes" id="UP000243797"/>
    </source>
</evidence>
<evidence type="ECO:0000313" key="8">
    <source>
        <dbReference type="EMBL" id="PNS15630.1"/>
    </source>
</evidence>
<feature type="domain" description="FMN hydroxy acid dehydrogenase" evidence="7">
    <location>
        <begin position="44"/>
        <end position="385"/>
    </location>
</feature>
<comment type="caution">
    <text evidence="8">The sequence shown here is derived from an EMBL/GenBank/DDBJ whole genome shotgun (WGS) entry which is preliminary data.</text>
</comment>
<dbReference type="Pfam" id="PF01070">
    <property type="entry name" value="FMN_dh"/>
    <property type="match status" value="1"/>
</dbReference>
<feature type="binding site" evidence="5">
    <location>
        <position position="260"/>
    </location>
    <ligand>
        <name>glyoxylate</name>
        <dbReference type="ChEBI" id="CHEBI:36655"/>
    </ligand>
</feature>
<feature type="binding site" evidence="5">
    <location>
        <position position="208"/>
    </location>
    <ligand>
        <name>FMN</name>
        <dbReference type="ChEBI" id="CHEBI:58210"/>
    </ligand>
</feature>
<name>A0A2K1QL74_9PEZI</name>
<feature type="binding site" evidence="5">
    <location>
        <begin position="341"/>
        <end position="342"/>
    </location>
    <ligand>
        <name>FMN</name>
        <dbReference type="ChEBI" id="CHEBI:58210"/>
    </ligand>
</feature>